<evidence type="ECO:0000313" key="3">
    <source>
        <dbReference type="Proteomes" id="UP000698242"/>
    </source>
</evidence>
<accession>A0A921NSY9</accession>
<dbReference type="Pfam" id="PF25199">
    <property type="entry name" value="nSTAND_NTPase5"/>
    <property type="match status" value="1"/>
</dbReference>
<dbReference type="InterPro" id="IPR057574">
    <property type="entry name" value="nSTAND_NTPase5_dom"/>
</dbReference>
<protein>
    <submittedName>
        <fullName evidence="2">SIR2-like domain protein</fullName>
    </submittedName>
</protein>
<dbReference type="SUPFAM" id="SSF52540">
    <property type="entry name" value="P-loop containing nucleoside triphosphate hydrolases"/>
    <property type="match status" value="1"/>
</dbReference>
<name>A0A921NSY9_9RHOB</name>
<proteinExistence type="predicted"/>
<comment type="caution">
    <text evidence="2">The sequence shown here is derived from an EMBL/GenBank/DDBJ whole genome shotgun (WGS) entry which is preliminary data.</text>
</comment>
<dbReference type="Proteomes" id="UP000698242">
    <property type="component" value="Unassembled WGS sequence"/>
</dbReference>
<sequence>MSLPLFEWAGIFSTNYDDLVEKAFRKHSKSLRVYSSNHDFHGAGITGEQELFKFHGTIDKDVCDGHNSRLIITSTDYDQVTGYREALYARLKDMLFSKSVLIVGQSLVDPDLRSLVDEAQKIKSSSGAPGKIFLFVFQKNDDLATVFEARGLTVCFGGIDELFSALLKAAPAEQLVMSVTTDVLGAAPLLEPATATVSTEIANQSGQLERMFSGRAASYADIARGWSFGREVSDSIEAQHTDNERAPVSVVLGVAGVGKTTAVRMALSRLSARDLECWEHKTDFSFEPEQWAQVNDELVKRKKTGVLFVDDAHLFLRDLNRLIEILAAKDSWALRLILVSSRPHWNPRLKSAELFKNREEYELSRLSVTEINGLLDLLASSEDVRDLVEDTFLGFSRPQRLERLKERCDADMFVCMKNIFGFQGIDTIILEEFASLHVDLQDIYRVVAGMQAIGARVHRELVRRLTGLEAGHVSRVLNDLEGIIEEYTVSDRDGIYGWRVRHPLIANILASYKYSDQDDLYDLFDKVVTTINPAYRFEAQSINDMCDLETGITRIADRHRQNVLLRRMISNAPNLRVPRHRLIHNLIVLGKFDVAEGEIRIFERELSTDGPVLRYKIRLKLGIAKHAGGIQNEDRAALVSEASAMATKCLERFPDDKNMYRVYLETGVDWYRYTGKSQLFEDAMLAAAAAQERLLDPELRSIISKYLRVGEEMGIQVYG</sequence>
<evidence type="ECO:0000313" key="2">
    <source>
        <dbReference type="EMBL" id="KAF0674898.1"/>
    </source>
</evidence>
<dbReference type="EMBL" id="APKE01000034">
    <property type="protein sequence ID" value="KAF0674898.1"/>
    <property type="molecule type" value="Genomic_DNA"/>
</dbReference>
<dbReference type="SUPFAM" id="SSF52467">
    <property type="entry name" value="DHS-like NAD/FAD-binding domain"/>
    <property type="match status" value="1"/>
</dbReference>
<gene>
    <name evidence="2" type="ORF">PMES_02780</name>
</gene>
<dbReference type="Pfam" id="PF13289">
    <property type="entry name" value="SIR2_2"/>
    <property type="match status" value="1"/>
</dbReference>
<dbReference type="InterPro" id="IPR027417">
    <property type="entry name" value="P-loop_NTPase"/>
</dbReference>
<organism evidence="2 3">
    <name type="scientific">Profundibacterium mesophilum KAUST100406-0324</name>
    <dbReference type="NCBI Taxonomy" id="1037889"/>
    <lineage>
        <taxon>Bacteria</taxon>
        <taxon>Pseudomonadati</taxon>
        <taxon>Pseudomonadota</taxon>
        <taxon>Alphaproteobacteria</taxon>
        <taxon>Rhodobacterales</taxon>
        <taxon>Roseobacteraceae</taxon>
        <taxon>Profundibacterium</taxon>
    </lineage>
</organism>
<dbReference type="InterPro" id="IPR029035">
    <property type="entry name" value="DHS-like_NAD/FAD-binding_dom"/>
</dbReference>
<dbReference type="AlphaFoldDB" id="A0A921NSY9"/>
<evidence type="ECO:0000259" key="1">
    <source>
        <dbReference type="Pfam" id="PF25199"/>
    </source>
</evidence>
<keyword evidence="3" id="KW-1185">Reference proteome</keyword>
<feature type="domain" description="Novel STAND NTPase 5" evidence="1">
    <location>
        <begin position="212"/>
        <end position="347"/>
    </location>
</feature>
<reference evidence="2" key="1">
    <citation type="submission" date="2013-03" db="EMBL/GenBank/DDBJ databases">
        <title>Genome Sequence of the Profundibacterium mesophilum strain KAUST100406-0324T from Red Sea, a novel genus in the family Rhodobacteraceae.</title>
        <authorList>
            <person name="Essack M."/>
            <person name="Alam I."/>
            <person name="Lafi F."/>
            <person name="Alawi W."/>
            <person name="Kamanu F."/>
            <person name="Al-Suwailem A."/>
            <person name="Lee O.O."/>
            <person name="Xu Y."/>
            <person name="Bajic V."/>
            <person name="Qian P.-Y."/>
            <person name="Archer J."/>
        </authorList>
    </citation>
    <scope>NUCLEOTIDE SEQUENCE</scope>
    <source>
        <strain evidence="2">KAUST100406-0324</strain>
    </source>
</reference>